<dbReference type="SUPFAM" id="SSF63446">
    <property type="entry name" value="Type I dockerin domain"/>
    <property type="match status" value="1"/>
</dbReference>
<keyword evidence="1" id="KW-1133">Transmembrane helix</keyword>
<reference evidence="2 3" key="1">
    <citation type="submission" date="2016-11" db="EMBL/GenBank/DDBJ databases">
        <authorList>
            <person name="Jaros S."/>
            <person name="Januszkiewicz K."/>
            <person name="Wedrychowicz H."/>
        </authorList>
    </citation>
    <scope>NUCLEOTIDE SEQUENCE [LARGE SCALE GENOMIC DNA]</scope>
    <source>
        <strain evidence="2 3">YL228</strain>
    </source>
</reference>
<evidence type="ECO:0000313" key="3">
    <source>
        <dbReference type="Proteomes" id="UP000183461"/>
    </source>
</evidence>
<proteinExistence type="predicted"/>
<keyword evidence="1" id="KW-0812">Transmembrane</keyword>
<organism evidence="2 3">
    <name type="scientific">Ruminococcus flavefaciens</name>
    <dbReference type="NCBI Taxonomy" id="1265"/>
    <lineage>
        <taxon>Bacteria</taxon>
        <taxon>Bacillati</taxon>
        <taxon>Bacillota</taxon>
        <taxon>Clostridia</taxon>
        <taxon>Eubacteriales</taxon>
        <taxon>Oscillospiraceae</taxon>
        <taxon>Ruminococcus</taxon>
    </lineage>
</organism>
<evidence type="ECO:0000313" key="2">
    <source>
        <dbReference type="EMBL" id="SFW45700.1"/>
    </source>
</evidence>
<name>A0A1K1PDP8_RUMFL</name>
<gene>
    <name evidence="2" type="ORF">SAMN02910280_2685</name>
</gene>
<evidence type="ECO:0000256" key="1">
    <source>
        <dbReference type="SAM" id="Phobius"/>
    </source>
</evidence>
<dbReference type="RefSeq" id="WP_072300886.1">
    <property type="nucleotide sequence ID" value="NZ_FPIP01000008.1"/>
</dbReference>
<sequence length="854" mass="96596">MDYKTMAEIVKSRGDRILEERRIRRVRIIRITSGVTAMCAAAIIGLGIWHSNTAKDPSSLDFNENTTVETTAAVSDVTTVTSDNNNTVTTETVTAKTTAAAPVNTTQTSAAVTAAAVTQRTAVSTAVHTAPRSTSQTARVSQSTSVTAADVTVTTEKVTITDTHRRVYYMNKMSAGFAAMLVASSAISQPVNAVNDTGMRSVPFEVMSTKYDINEFGFGEWHKNETKIDVNKDGKFNVHDIYCLYRLSNGDGASLTDDTAYDYNNDGCFDESDVNDLIYYYTCYNKIGRNILDPEYYAADDKADKQTREDFVKYFIESTEVFHGMYDIAAEAIESNRSYLDVDGNGRFDMGDVMDIYFFQKLFDEPAVTYENMDREALSYEDKLKVYNELSTVKFPSESEAKCLELFSKLEDDRLAEAVFSDYLIRYYIDKESYQPEYSDHNYFDTLWESRYDERRDYSPRFKEILRDFEYTVEDTEREMGLPNSDVRADVDLSDIEAEYKLYKEKAEKGLLPEPDVNLDGAITFVDHYAVEDIYNNYRYAKNERYSDDIIDNFLSRFDLNENGISGDAADCSIAQIYICEKLGIKTKKEKEYEEFRDAWINGEVSNYPWDGTNCLDGTRYQLTDPDDLFSLCENYVYAFTYASQKTRQYIFDNYYVNVEAGIMPPPDVDMNGVVDEHDYICAENTLYSQTHTSENVNTVPEKIMDNYIKNFDLDGSGVSGDAMDTAILLDYVSRTCGIAESDLETMAWNNRGQYTNTQLAEQTAETTTTAMPRKSAPKIGDANCDTDLDLSDAVIIMQALANPDKYEVCGTSEYHITEQGRINADVDKSTEGMTVNDALCIQQYLLGNKKTLE</sequence>
<dbReference type="InterPro" id="IPR036439">
    <property type="entry name" value="Dockerin_dom_sf"/>
</dbReference>
<evidence type="ECO:0008006" key="4">
    <source>
        <dbReference type="Google" id="ProtNLM"/>
    </source>
</evidence>
<protein>
    <recommendedName>
        <fullName evidence="4">Dockerin domain-containing protein</fullName>
    </recommendedName>
</protein>
<accession>A0A1K1PDP8</accession>
<dbReference type="GO" id="GO:0000272">
    <property type="term" value="P:polysaccharide catabolic process"/>
    <property type="evidence" value="ECO:0007669"/>
    <property type="project" value="InterPro"/>
</dbReference>
<keyword evidence="1" id="KW-0472">Membrane</keyword>
<dbReference type="Gene3D" id="1.10.1330.10">
    <property type="entry name" value="Dockerin domain"/>
    <property type="match status" value="1"/>
</dbReference>
<dbReference type="Proteomes" id="UP000183461">
    <property type="component" value="Unassembled WGS sequence"/>
</dbReference>
<dbReference type="EMBL" id="FPIP01000008">
    <property type="protein sequence ID" value="SFW45700.1"/>
    <property type="molecule type" value="Genomic_DNA"/>
</dbReference>
<feature type="transmembrane region" description="Helical" evidence="1">
    <location>
        <begin position="28"/>
        <end position="49"/>
    </location>
</feature>
<dbReference type="AlphaFoldDB" id="A0A1K1PDP8"/>